<comment type="pathway">
    <text evidence="1">Cofactor biosynthesis; thiamine diphosphate biosynthesis.</text>
</comment>
<keyword evidence="2" id="KW-0784">Thiamine biosynthesis</keyword>
<accession>A0A0E3UXH1</accession>
<reference evidence="4 5" key="1">
    <citation type="journal article" date="2015" name="Sci. Rep.">
        <title>Unraveling adaptation of Pontibacter korlensis to radiation and infertility in desert through complete genome and comparative transcriptomic analysis.</title>
        <authorList>
            <person name="Dai J."/>
            <person name="Dai W."/>
            <person name="Qiu C."/>
            <person name="Yang Z."/>
            <person name="Zhang Y."/>
            <person name="Zhou M."/>
            <person name="Zhang L."/>
            <person name="Fang C."/>
            <person name="Gao Q."/>
            <person name="Yang Q."/>
            <person name="Li X."/>
            <person name="Wang Z."/>
            <person name="Wang Z."/>
            <person name="Jia Z."/>
            <person name="Chen X."/>
        </authorList>
    </citation>
    <scope>NUCLEOTIDE SEQUENCE [LARGE SCALE GENOMIC DNA]</scope>
    <source>
        <strain evidence="4 5">X14-1T</strain>
    </source>
</reference>
<proteinExistence type="predicted"/>
<dbReference type="OrthoDB" id="194683at2"/>
<dbReference type="Proteomes" id="UP000033109">
    <property type="component" value="Chromosome"/>
</dbReference>
<dbReference type="RefSeq" id="WP_046311963.1">
    <property type="nucleotide sequence ID" value="NZ_CBCSCY010000015.1"/>
</dbReference>
<dbReference type="KEGG" id="pko:PKOR_15625"/>
<dbReference type="PANTHER" id="PTHR20857">
    <property type="entry name" value="THIAMINE-PHOSPHATE PYROPHOSPHORYLASE"/>
    <property type="match status" value="1"/>
</dbReference>
<dbReference type="SUPFAM" id="SSF51391">
    <property type="entry name" value="Thiamin phosphate synthase"/>
    <property type="match status" value="1"/>
</dbReference>
<evidence type="ECO:0000313" key="4">
    <source>
        <dbReference type="EMBL" id="AKD04257.1"/>
    </source>
</evidence>
<evidence type="ECO:0000256" key="2">
    <source>
        <dbReference type="ARBA" id="ARBA00022977"/>
    </source>
</evidence>
<dbReference type="CDD" id="cd00564">
    <property type="entry name" value="TMP_TenI"/>
    <property type="match status" value="1"/>
</dbReference>
<dbReference type="Pfam" id="PF02581">
    <property type="entry name" value="TMP-TENI"/>
    <property type="match status" value="1"/>
</dbReference>
<evidence type="ECO:0000259" key="3">
    <source>
        <dbReference type="Pfam" id="PF02581"/>
    </source>
</evidence>
<evidence type="ECO:0000256" key="1">
    <source>
        <dbReference type="ARBA" id="ARBA00004948"/>
    </source>
</evidence>
<dbReference type="InterPro" id="IPR022998">
    <property type="entry name" value="ThiamineP_synth_TenI"/>
</dbReference>
<dbReference type="GO" id="GO:0009228">
    <property type="term" value="P:thiamine biosynthetic process"/>
    <property type="evidence" value="ECO:0007669"/>
    <property type="project" value="UniProtKB-KW"/>
</dbReference>
<keyword evidence="5" id="KW-1185">Reference proteome</keyword>
<name>A0A0E3UXH1_9BACT</name>
<feature type="domain" description="Thiamine phosphate synthase/TenI" evidence="3">
    <location>
        <begin position="13"/>
        <end position="180"/>
    </location>
</feature>
<dbReference type="HOGENOM" id="CLU_018272_4_0_10"/>
<gene>
    <name evidence="4" type="ORF">PKOR_15625</name>
</gene>
<dbReference type="PATRIC" id="fig|400092.3.peg.3414"/>
<dbReference type="PANTHER" id="PTHR20857:SF15">
    <property type="entry name" value="THIAMINE-PHOSPHATE SYNTHASE"/>
    <property type="match status" value="1"/>
</dbReference>
<dbReference type="GO" id="GO:0004789">
    <property type="term" value="F:thiamine-phosphate diphosphorylase activity"/>
    <property type="evidence" value="ECO:0007669"/>
    <property type="project" value="TreeGrafter"/>
</dbReference>
<organism evidence="4 5">
    <name type="scientific">Pontibacter korlensis</name>
    <dbReference type="NCBI Taxonomy" id="400092"/>
    <lineage>
        <taxon>Bacteria</taxon>
        <taxon>Pseudomonadati</taxon>
        <taxon>Bacteroidota</taxon>
        <taxon>Cytophagia</taxon>
        <taxon>Cytophagales</taxon>
        <taxon>Hymenobacteraceae</taxon>
        <taxon>Pontibacter</taxon>
    </lineage>
</organism>
<dbReference type="InterPro" id="IPR013785">
    <property type="entry name" value="Aldolase_TIM"/>
</dbReference>
<evidence type="ECO:0000313" key="5">
    <source>
        <dbReference type="Proteomes" id="UP000033109"/>
    </source>
</evidence>
<dbReference type="Gene3D" id="3.20.20.70">
    <property type="entry name" value="Aldolase class I"/>
    <property type="match status" value="1"/>
</dbReference>
<sequence length="205" mass="22547">MKLIVISSPAPVAGEPQRINQLFEAGLEHFHVRKPDYPKEQLRKLLSQIDAVHSPKIALHQHHVLAGEFGLNRLHFTEQSRSITPLAKFTTLKSDGYQLSTSVHSTEALQQLPSCFSYTFFGPVFNSISKPGYTADIPANFCLTAAEKAVPVIALGGIDAGNISLVPKMHFDGAAVLGSIWNQPEQAVSNFIRTKEKCQILAHTY</sequence>
<dbReference type="AlphaFoldDB" id="A0A0E3UXH1"/>
<dbReference type="STRING" id="400092.PKOR_15625"/>
<dbReference type="InterPro" id="IPR036206">
    <property type="entry name" value="ThiamineP_synth_sf"/>
</dbReference>
<dbReference type="GO" id="GO:0005737">
    <property type="term" value="C:cytoplasm"/>
    <property type="evidence" value="ECO:0007669"/>
    <property type="project" value="TreeGrafter"/>
</dbReference>
<protein>
    <recommendedName>
        <fullName evidence="3">Thiamine phosphate synthase/TenI domain-containing protein</fullName>
    </recommendedName>
</protein>
<dbReference type="EMBL" id="CP009621">
    <property type="protein sequence ID" value="AKD04257.1"/>
    <property type="molecule type" value="Genomic_DNA"/>
</dbReference>